<dbReference type="AlphaFoldDB" id="A0A1I1II38"/>
<evidence type="ECO:0000313" key="6">
    <source>
        <dbReference type="Proteomes" id="UP000199612"/>
    </source>
</evidence>
<name>A0A1I1II38_9LACT</name>
<keyword evidence="4" id="KW-1133">Transmembrane helix</keyword>
<evidence type="ECO:0000256" key="2">
    <source>
        <dbReference type="ARBA" id="ARBA00023002"/>
    </source>
</evidence>
<dbReference type="CDD" id="cd05360">
    <property type="entry name" value="SDR_c3"/>
    <property type="match status" value="1"/>
</dbReference>
<gene>
    <name evidence="5" type="ORF">SAMN04488102_10516</name>
</gene>
<dbReference type="InterPro" id="IPR002347">
    <property type="entry name" value="SDR_fam"/>
</dbReference>
<dbReference type="Gene3D" id="3.40.50.720">
    <property type="entry name" value="NAD(P)-binding Rossmann-like Domain"/>
    <property type="match status" value="1"/>
</dbReference>
<evidence type="ECO:0000256" key="1">
    <source>
        <dbReference type="ARBA" id="ARBA00006484"/>
    </source>
</evidence>
<protein>
    <submittedName>
        <fullName evidence="5">NADP-dependent 3-hydroxy acid dehydrogenase YdfG</fullName>
    </submittedName>
</protein>
<evidence type="ECO:0000256" key="3">
    <source>
        <dbReference type="RuleBase" id="RU000363"/>
    </source>
</evidence>
<dbReference type="PANTHER" id="PTHR44196">
    <property type="entry name" value="DEHYDROGENASE/REDUCTASE SDR FAMILY MEMBER 7B"/>
    <property type="match status" value="1"/>
</dbReference>
<dbReference type="NCBIfam" id="NF005495">
    <property type="entry name" value="PRK07109.1"/>
    <property type="match status" value="1"/>
</dbReference>
<dbReference type="RefSeq" id="WP_091529696.1">
    <property type="nucleotide sequence ID" value="NZ_FOLT01000005.1"/>
</dbReference>
<dbReference type="PRINTS" id="PR00080">
    <property type="entry name" value="SDRFAMILY"/>
</dbReference>
<organism evidence="5 6">
    <name type="scientific">Alkalibacterium subtropicum</name>
    <dbReference type="NCBI Taxonomy" id="753702"/>
    <lineage>
        <taxon>Bacteria</taxon>
        <taxon>Bacillati</taxon>
        <taxon>Bacillota</taxon>
        <taxon>Bacilli</taxon>
        <taxon>Lactobacillales</taxon>
        <taxon>Carnobacteriaceae</taxon>
        <taxon>Alkalibacterium</taxon>
    </lineage>
</organism>
<dbReference type="Pfam" id="PF00106">
    <property type="entry name" value="adh_short"/>
    <property type="match status" value="1"/>
</dbReference>
<dbReference type="OrthoDB" id="9775296at2"/>
<dbReference type="Proteomes" id="UP000199612">
    <property type="component" value="Unassembled WGS sequence"/>
</dbReference>
<dbReference type="InterPro" id="IPR036291">
    <property type="entry name" value="NAD(P)-bd_dom_sf"/>
</dbReference>
<evidence type="ECO:0000256" key="4">
    <source>
        <dbReference type="SAM" id="Phobius"/>
    </source>
</evidence>
<dbReference type="GO" id="GO:0016491">
    <property type="term" value="F:oxidoreductase activity"/>
    <property type="evidence" value="ECO:0007669"/>
    <property type="project" value="UniProtKB-KW"/>
</dbReference>
<dbReference type="SUPFAM" id="SSF51735">
    <property type="entry name" value="NAD(P)-binding Rossmann-fold domains"/>
    <property type="match status" value="1"/>
</dbReference>
<dbReference type="PROSITE" id="PS00061">
    <property type="entry name" value="ADH_SHORT"/>
    <property type="match status" value="1"/>
</dbReference>
<keyword evidence="4" id="KW-0812">Transmembrane</keyword>
<feature type="transmembrane region" description="Helical" evidence="4">
    <location>
        <begin position="328"/>
        <end position="347"/>
    </location>
</feature>
<dbReference type="PRINTS" id="PR00081">
    <property type="entry name" value="GDHRDH"/>
</dbReference>
<dbReference type="STRING" id="753702.SAMN04488102_10516"/>
<keyword evidence="2" id="KW-0560">Oxidoreductase</keyword>
<dbReference type="GO" id="GO:0016020">
    <property type="term" value="C:membrane"/>
    <property type="evidence" value="ECO:0007669"/>
    <property type="project" value="TreeGrafter"/>
</dbReference>
<keyword evidence="6" id="KW-1185">Reference proteome</keyword>
<keyword evidence="4" id="KW-0472">Membrane</keyword>
<reference evidence="6" key="1">
    <citation type="submission" date="2016-10" db="EMBL/GenBank/DDBJ databases">
        <authorList>
            <person name="Varghese N."/>
            <person name="Submissions S."/>
        </authorList>
    </citation>
    <scope>NUCLEOTIDE SEQUENCE [LARGE SCALE GENOMIC DNA]</scope>
    <source>
        <strain evidence="6">DSM 23664</strain>
    </source>
</reference>
<accession>A0A1I1II38</accession>
<dbReference type="InterPro" id="IPR020904">
    <property type="entry name" value="Sc_DH/Rdtase_CS"/>
</dbReference>
<sequence length="392" mass="43528">MQCEIKDRKPLNSLSLKLKKVKDQVVVITGATSGIGLVTARMAADKGAKLVLAGREKAALETLTDELSEKTEAVYFEMDVSKEEEVKQLAEKAVEAFGGFDTWVNNAAVAIYGHLTDIPIVDARELFEINYWGTVYGSLAAIDHFREKETAGALINMGSVLGNRTFPIQGTYSSSKFAVHSFTDALRMEAEKEHLPVVVTQIHPARVDTPYPTHAASYIDKAPSHDGMMYPPESVATSILYAAEHPVRDMYVGGQSKVMSLMGALLPRLTDRYLEKSIYSTNYDESGDAESPLQSTLYGEGEQLNERGDSSGRTRKGSWMVKAKKHPLLFLVPLTIVGVTSLSFLLFSGKKKTKAQKIKEAYRMKKTKVMFKHPKQAWKYGKMKRKISHLSH</sequence>
<dbReference type="PANTHER" id="PTHR44196:SF1">
    <property type="entry name" value="DEHYDROGENASE_REDUCTASE SDR FAMILY MEMBER 7B"/>
    <property type="match status" value="1"/>
</dbReference>
<proteinExistence type="inferred from homology"/>
<evidence type="ECO:0000313" key="5">
    <source>
        <dbReference type="EMBL" id="SFC32890.1"/>
    </source>
</evidence>
<dbReference type="EMBL" id="FOLT01000005">
    <property type="protein sequence ID" value="SFC32890.1"/>
    <property type="molecule type" value="Genomic_DNA"/>
</dbReference>
<comment type="similarity">
    <text evidence="1 3">Belongs to the short-chain dehydrogenases/reductases (SDR) family.</text>
</comment>